<keyword evidence="1" id="KW-1133">Transmembrane helix</keyword>
<proteinExistence type="predicted"/>
<feature type="transmembrane region" description="Helical" evidence="1">
    <location>
        <begin position="34"/>
        <end position="54"/>
    </location>
</feature>
<dbReference type="Proteomes" id="UP000253509">
    <property type="component" value="Unassembled WGS sequence"/>
</dbReference>
<accession>A0A366IGB8</accession>
<evidence type="ECO:0000313" key="3">
    <source>
        <dbReference type="Proteomes" id="UP000253509"/>
    </source>
</evidence>
<dbReference type="AlphaFoldDB" id="A0A366IGB8"/>
<keyword evidence="1" id="KW-0472">Membrane</keyword>
<organism evidence="2 3">
    <name type="scientific">Brevibacterium celere</name>
    <dbReference type="NCBI Taxonomy" id="225845"/>
    <lineage>
        <taxon>Bacteria</taxon>
        <taxon>Bacillati</taxon>
        <taxon>Actinomycetota</taxon>
        <taxon>Actinomycetes</taxon>
        <taxon>Micrococcales</taxon>
        <taxon>Brevibacteriaceae</taxon>
        <taxon>Brevibacterium</taxon>
    </lineage>
</organism>
<keyword evidence="3" id="KW-1185">Reference proteome</keyword>
<evidence type="ECO:0000313" key="2">
    <source>
        <dbReference type="EMBL" id="RBP70618.1"/>
    </source>
</evidence>
<sequence>MDLRRTGRTVIVNGAIAVLVGVLMIAWPGATAEVVVRIFACWLAVIALTSLVLAPRRTGGLIARAVLLILLAALVFVSPMFFAAFVTVLAGMAIIVLSVLAISASLILRRMGMNGWWLLTLIGVAGIAIGGFFLFAPQAGITALIFTLAVFIGIVGVALIALGVRLRRLAAEIAQDPRRHDGGDGDVIRGEIIE</sequence>
<feature type="transmembrane region" description="Helical" evidence="1">
    <location>
        <begin position="115"/>
        <end position="135"/>
    </location>
</feature>
<gene>
    <name evidence="2" type="ORF">DFO65_10870</name>
</gene>
<reference evidence="2 3" key="1">
    <citation type="submission" date="2018-06" db="EMBL/GenBank/DDBJ databases">
        <title>Freshwater and sediment microbial communities from various areas in North America, analyzing microbe dynamics in response to fracking.</title>
        <authorList>
            <person name="Lamendella R."/>
        </authorList>
    </citation>
    <scope>NUCLEOTIDE SEQUENCE [LARGE SCALE GENOMIC DNA]</scope>
    <source>
        <strain evidence="2 3">3b_TX</strain>
    </source>
</reference>
<feature type="transmembrane region" description="Helical" evidence="1">
    <location>
        <begin position="61"/>
        <end position="82"/>
    </location>
</feature>
<dbReference type="RefSeq" id="WP_113904741.1">
    <property type="nucleotide sequence ID" value="NZ_QNSB01000008.1"/>
</dbReference>
<feature type="transmembrane region" description="Helical" evidence="1">
    <location>
        <begin position="9"/>
        <end position="28"/>
    </location>
</feature>
<comment type="caution">
    <text evidence="2">The sequence shown here is derived from an EMBL/GenBank/DDBJ whole genome shotgun (WGS) entry which is preliminary data.</text>
</comment>
<protein>
    <submittedName>
        <fullName evidence="2">Uncharacterized membrane protein HdeD (DUF308 family)</fullName>
    </submittedName>
</protein>
<name>A0A366IGB8_9MICO</name>
<dbReference type="EMBL" id="QNSB01000008">
    <property type="protein sequence ID" value="RBP70618.1"/>
    <property type="molecule type" value="Genomic_DNA"/>
</dbReference>
<feature type="transmembrane region" description="Helical" evidence="1">
    <location>
        <begin position="141"/>
        <end position="164"/>
    </location>
</feature>
<keyword evidence="1" id="KW-0812">Transmembrane</keyword>
<evidence type="ECO:0000256" key="1">
    <source>
        <dbReference type="SAM" id="Phobius"/>
    </source>
</evidence>
<dbReference type="InterPro" id="IPR005325">
    <property type="entry name" value="DUF308_memb"/>
</dbReference>
<dbReference type="Pfam" id="PF03729">
    <property type="entry name" value="DUF308"/>
    <property type="match status" value="2"/>
</dbReference>
<feature type="transmembrane region" description="Helical" evidence="1">
    <location>
        <begin position="88"/>
        <end position="108"/>
    </location>
</feature>